<dbReference type="PANTHER" id="PTHR46663:SF4">
    <property type="entry name" value="DIGUANYLATE CYCLASE DGCT-RELATED"/>
    <property type="match status" value="1"/>
</dbReference>
<dbReference type="FunFam" id="3.30.70.270:FF:000001">
    <property type="entry name" value="Diguanylate cyclase domain protein"/>
    <property type="match status" value="1"/>
</dbReference>
<dbReference type="PROSITE" id="PS50113">
    <property type="entry name" value="PAC"/>
    <property type="match status" value="1"/>
</dbReference>
<protein>
    <submittedName>
        <fullName evidence="6">PAS domain S-box/diguanylate cyclase (GGDEF) domain</fullName>
    </submittedName>
</protein>
<reference evidence="6 7" key="1">
    <citation type="submission" date="2015-06" db="EMBL/GenBank/DDBJ databases">
        <title>Marinobacter subterrani, a genetically tractable neutrophilic iron-oxidizing strain isolated from the Soudan Iron Mine.</title>
        <authorList>
            <person name="Bonis B.M."/>
            <person name="Gralnick J.A."/>
        </authorList>
    </citation>
    <scope>NUCLEOTIDE SEQUENCE [LARGE SCALE GENOMIC DNA]</scope>
    <source>
        <strain evidence="6 7">JG233</strain>
    </source>
</reference>
<dbReference type="CDD" id="cd00130">
    <property type="entry name" value="PAS"/>
    <property type="match status" value="1"/>
</dbReference>
<dbReference type="Gene3D" id="3.30.70.270">
    <property type="match status" value="1"/>
</dbReference>
<dbReference type="InterPro" id="IPR000700">
    <property type="entry name" value="PAS-assoc_C"/>
</dbReference>
<dbReference type="SMART" id="SM00267">
    <property type="entry name" value="GGDEF"/>
    <property type="match status" value="1"/>
</dbReference>
<gene>
    <name evidence="6" type="ORF">Msub_20120</name>
</gene>
<dbReference type="Gene3D" id="3.30.450.20">
    <property type="entry name" value="PAS domain"/>
    <property type="match status" value="1"/>
</dbReference>
<dbReference type="PATRIC" id="fig|1658765.3.peg.3385"/>
<dbReference type="AlphaFoldDB" id="A0A0J7LVI9"/>
<comment type="cofactor">
    <cofactor evidence="1">
        <name>Mg(2+)</name>
        <dbReference type="ChEBI" id="CHEBI:18420"/>
    </cofactor>
</comment>
<keyword evidence="2" id="KW-0812">Transmembrane</keyword>
<dbReference type="SMART" id="SM00086">
    <property type="entry name" value="PAC"/>
    <property type="match status" value="1"/>
</dbReference>
<feature type="domain" description="GGDEF" evidence="5">
    <location>
        <begin position="264"/>
        <end position="398"/>
    </location>
</feature>
<evidence type="ECO:0000256" key="1">
    <source>
        <dbReference type="ARBA" id="ARBA00001946"/>
    </source>
</evidence>
<proteinExistence type="predicted"/>
<evidence type="ECO:0000256" key="2">
    <source>
        <dbReference type="SAM" id="Phobius"/>
    </source>
</evidence>
<dbReference type="PANTHER" id="PTHR46663">
    <property type="entry name" value="DIGUANYLATE CYCLASE DGCT-RELATED"/>
    <property type="match status" value="1"/>
</dbReference>
<keyword evidence="2" id="KW-0472">Membrane</keyword>
<keyword evidence="7" id="KW-1185">Reference proteome</keyword>
<keyword evidence="2" id="KW-1133">Transmembrane helix</keyword>
<dbReference type="GO" id="GO:0003824">
    <property type="term" value="F:catalytic activity"/>
    <property type="evidence" value="ECO:0007669"/>
    <property type="project" value="UniProtKB-ARBA"/>
</dbReference>
<evidence type="ECO:0000259" key="4">
    <source>
        <dbReference type="PROSITE" id="PS50113"/>
    </source>
</evidence>
<dbReference type="SUPFAM" id="SSF55073">
    <property type="entry name" value="Nucleotide cyclase"/>
    <property type="match status" value="1"/>
</dbReference>
<feature type="domain" description="PAC" evidence="4">
    <location>
        <begin position="181"/>
        <end position="232"/>
    </location>
</feature>
<feature type="domain" description="PAS" evidence="3">
    <location>
        <begin position="103"/>
        <end position="178"/>
    </location>
</feature>
<accession>A0A0J7LVI9</accession>
<dbReference type="STRING" id="1658765.Msub_20120"/>
<dbReference type="InterPro" id="IPR052163">
    <property type="entry name" value="DGC-Regulatory_Protein"/>
</dbReference>
<dbReference type="Pfam" id="PF08447">
    <property type="entry name" value="PAS_3"/>
    <property type="match status" value="1"/>
</dbReference>
<dbReference type="InterPro" id="IPR013655">
    <property type="entry name" value="PAS_fold_3"/>
</dbReference>
<dbReference type="OrthoDB" id="5620448at2"/>
<evidence type="ECO:0000259" key="5">
    <source>
        <dbReference type="PROSITE" id="PS50887"/>
    </source>
</evidence>
<dbReference type="CDD" id="cd01949">
    <property type="entry name" value="GGDEF"/>
    <property type="match status" value="1"/>
</dbReference>
<dbReference type="InterPro" id="IPR000160">
    <property type="entry name" value="GGDEF_dom"/>
</dbReference>
<organism evidence="6 7">
    <name type="scientific">Marinobacter subterrani</name>
    <dbReference type="NCBI Taxonomy" id="1658765"/>
    <lineage>
        <taxon>Bacteria</taxon>
        <taxon>Pseudomonadati</taxon>
        <taxon>Pseudomonadota</taxon>
        <taxon>Gammaproteobacteria</taxon>
        <taxon>Pseudomonadales</taxon>
        <taxon>Marinobacteraceae</taxon>
        <taxon>Marinobacter</taxon>
    </lineage>
</organism>
<dbReference type="SUPFAM" id="SSF55785">
    <property type="entry name" value="PYP-like sensor domain (PAS domain)"/>
    <property type="match status" value="1"/>
</dbReference>
<dbReference type="SMART" id="SM00091">
    <property type="entry name" value="PAS"/>
    <property type="match status" value="1"/>
</dbReference>
<sequence>MEPLRADDPGRRVVSDNQTPLRRACWVALVYLIAGFAWIAFSDTLAEAWFPDPRTLSLVQTWKGFGFVLTTGLVLLVVLARQLIKDRALLKLQRSQRQSLRMRERQLQVLMDNLPGMAYRCRCDPQWTMLFVSQGCARLTGYAPEELIENRVASYASLMDEEDNERVYCEVKAALANNESFSVEYSLTRKDGRRIWVWERGRGVEEDDGTVVLEGIVLDISDRKRLESELEEMATRDPLTGLLNRREMSKVLDDELERAQRYQRPMAVLWIDFDHFKDVNDTYGHAAGDSVLRAISRLLLESVRSVDSIGRFGGEEFVIVLPEMDLEEARDTAERLRRKVAEAPQPLGDGRSAPLTISVGIAVYPEHGQTAATLCAAADKAMYLAKDRGRNCVAMAHLRHQVDNDS</sequence>
<evidence type="ECO:0000313" key="7">
    <source>
        <dbReference type="Proteomes" id="UP000036102"/>
    </source>
</evidence>
<dbReference type="InterPro" id="IPR000014">
    <property type="entry name" value="PAS"/>
</dbReference>
<dbReference type="InterPro" id="IPR035965">
    <property type="entry name" value="PAS-like_dom_sf"/>
</dbReference>
<dbReference type="EMBL" id="LFBU01000002">
    <property type="protein sequence ID" value="KMQ72925.1"/>
    <property type="molecule type" value="Genomic_DNA"/>
</dbReference>
<dbReference type="PROSITE" id="PS50112">
    <property type="entry name" value="PAS"/>
    <property type="match status" value="1"/>
</dbReference>
<dbReference type="InterPro" id="IPR029787">
    <property type="entry name" value="Nucleotide_cyclase"/>
</dbReference>
<dbReference type="NCBIfam" id="TIGR00229">
    <property type="entry name" value="sensory_box"/>
    <property type="match status" value="1"/>
</dbReference>
<comment type="caution">
    <text evidence="6">The sequence shown here is derived from an EMBL/GenBank/DDBJ whole genome shotgun (WGS) entry which is preliminary data.</text>
</comment>
<feature type="transmembrane region" description="Helical" evidence="2">
    <location>
        <begin position="21"/>
        <end position="41"/>
    </location>
</feature>
<feature type="transmembrane region" description="Helical" evidence="2">
    <location>
        <begin position="61"/>
        <end position="84"/>
    </location>
</feature>
<dbReference type="InterPro" id="IPR001610">
    <property type="entry name" value="PAC"/>
</dbReference>
<dbReference type="Proteomes" id="UP000036102">
    <property type="component" value="Unassembled WGS sequence"/>
</dbReference>
<evidence type="ECO:0000313" key="6">
    <source>
        <dbReference type="EMBL" id="KMQ72925.1"/>
    </source>
</evidence>
<name>A0A0J7LVI9_9GAMM</name>
<dbReference type="NCBIfam" id="TIGR00254">
    <property type="entry name" value="GGDEF"/>
    <property type="match status" value="1"/>
</dbReference>
<dbReference type="Pfam" id="PF00990">
    <property type="entry name" value="GGDEF"/>
    <property type="match status" value="1"/>
</dbReference>
<evidence type="ECO:0000259" key="3">
    <source>
        <dbReference type="PROSITE" id="PS50112"/>
    </source>
</evidence>
<dbReference type="InterPro" id="IPR043128">
    <property type="entry name" value="Rev_trsase/Diguanyl_cyclase"/>
</dbReference>
<dbReference type="PROSITE" id="PS50887">
    <property type="entry name" value="GGDEF"/>
    <property type="match status" value="1"/>
</dbReference>